<dbReference type="AlphaFoldDB" id="A0A7G9LKR7"/>
<evidence type="ECO:0000313" key="1">
    <source>
        <dbReference type="EMBL" id="QNM89216.1"/>
    </source>
</evidence>
<gene>
    <name evidence="1" type="ORF">HOO34_05860</name>
</gene>
<sequence length="65" mass="7386">MCFENKVVFITGANGGLAKSFIEALLKENTKKIYCTARDLEKLEELKKISSKIETFVLDITKKMN</sequence>
<dbReference type="InterPro" id="IPR002347">
    <property type="entry name" value="SDR_fam"/>
</dbReference>
<dbReference type="InterPro" id="IPR036291">
    <property type="entry name" value="NAD(P)-bd_dom_sf"/>
</dbReference>
<dbReference type="Proteomes" id="UP000515842">
    <property type="component" value="Chromosome"/>
</dbReference>
<accession>A0A7G9LKR7</accession>
<dbReference type="Pfam" id="PF00106">
    <property type="entry name" value="adh_short"/>
    <property type="match status" value="1"/>
</dbReference>
<proteinExistence type="predicted"/>
<reference evidence="1 2" key="1">
    <citation type="journal article" date="2020" name="Front. Microbiol.">
        <title>Genomic Analysis and Antimicrobial Resistance of Aliarcobacter cryaerophilus Strains From German Water Poultry.</title>
        <authorList>
            <person name="Muller E."/>
            <person name="Hotzel H."/>
            <person name="Ahlers C."/>
            <person name="Hanel I."/>
            <person name="Tomaso H."/>
            <person name="Abdel-Glil M.Y."/>
        </authorList>
    </citation>
    <scope>NUCLEOTIDE SEQUENCE [LARGE SCALE GENOMIC DNA]</scope>
    <source>
        <strain evidence="1 2">16CS1285-4</strain>
    </source>
</reference>
<organism evidence="1 2">
    <name type="scientific">Aliarcobacter cryaerophilus</name>
    <dbReference type="NCBI Taxonomy" id="28198"/>
    <lineage>
        <taxon>Bacteria</taxon>
        <taxon>Pseudomonadati</taxon>
        <taxon>Campylobacterota</taxon>
        <taxon>Epsilonproteobacteria</taxon>
        <taxon>Campylobacterales</taxon>
        <taxon>Arcobacteraceae</taxon>
        <taxon>Aliarcobacter</taxon>
    </lineage>
</organism>
<dbReference type="Gene3D" id="3.40.50.720">
    <property type="entry name" value="NAD(P)-binding Rossmann-like Domain"/>
    <property type="match status" value="1"/>
</dbReference>
<dbReference type="EMBL" id="CP060693">
    <property type="protein sequence ID" value="QNM89216.1"/>
    <property type="molecule type" value="Genomic_DNA"/>
</dbReference>
<name>A0A7G9LKR7_9BACT</name>
<evidence type="ECO:0000313" key="2">
    <source>
        <dbReference type="Proteomes" id="UP000515842"/>
    </source>
</evidence>
<dbReference type="SUPFAM" id="SSF51735">
    <property type="entry name" value="NAD(P)-binding Rossmann-fold domains"/>
    <property type="match status" value="1"/>
</dbReference>
<protein>
    <submittedName>
        <fullName evidence="1">SDR family NAD(P)-dependent oxidoreductase</fullName>
    </submittedName>
</protein>
<dbReference type="RefSeq" id="WP_187473828.1">
    <property type="nucleotide sequence ID" value="NZ_CP060693.1"/>
</dbReference>